<comment type="caution">
    <text evidence="1">The sequence shown here is derived from an EMBL/GenBank/DDBJ whole genome shotgun (WGS) entry which is preliminary data.</text>
</comment>
<name>A0AAV4CMM9_9GAST</name>
<gene>
    <name evidence="1" type="ORF">PoB_005918400</name>
</gene>
<dbReference type="AlphaFoldDB" id="A0AAV4CMM9"/>
<organism evidence="1 2">
    <name type="scientific">Plakobranchus ocellatus</name>
    <dbReference type="NCBI Taxonomy" id="259542"/>
    <lineage>
        <taxon>Eukaryota</taxon>
        <taxon>Metazoa</taxon>
        <taxon>Spiralia</taxon>
        <taxon>Lophotrochozoa</taxon>
        <taxon>Mollusca</taxon>
        <taxon>Gastropoda</taxon>
        <taxon>Heterobranchia</taxon>
        <taxon>Euthyneura</taxon>
        <taxon>Panpulmonata</taxon>
        <taxon>Sacoglossa</taxon>
        <taxon>Placobranchoidea</taxon>
        <taxon>Plakobranchidae</taxon>
        <taxon>Plakobranchus</taxon>
    </lineage>
</organism>
<dbReference type="EMBL" id="BLXT01006674">
    <property type="protein sequence ID" value="GFO32679.1"/>
    <property type="molecule type" value="Genomic_DNA"/>
</dbReference>
<proteinExistence type="predicted"/>
<accession>A0AAV4CMM9</accession>
<sequence>MIRVDISMKLFRSVNNSLISLPFESRGAGDVVDSEPTLRPVATFRSLCRSQINHSIVHRLNTADTALHVTTAVWIQTPSPAHWLDGAPENLRSTCCGYYTTYALKKRKKYGNYVFSE</sequence>
<protein>
    <submittedName>
        <fullName evidence="1">Uncharacterized protein</fullName>
    </submittedName>
</protein>
<evidence type="ECO:0000313" key="2">
    <source>
        <dbReference type="Proteomes" id="UP000735302"/>
    </source>
</evidence>
<evidence type="ECO:0000313" key="1">
    <source>
        <dbReference type="EMBL" id="GFO32679.1"/>
    </source>
</evidence>
<reference evidence="1 2" key="1">
    <citation type="journal article" date="2021" name="Elife">
        <title>Chloroplast acquisition without the gene transfer in kleptoplastic sea slugs, Plakobranchus ocellatus.</title>
        <authorList>
            <person name="Maeda T."/>
            <person name="Takahashi S."/>
            <person name="Yoshida T."/>
            <person name="Shimamura S."/>
            <person name="Takaki Y."/>
            <person name="Nagai Y."/>
            <person name="Toyoda A."/>
            <person name="Suzuki Y."/>
            <person name="Arimoto A."/>
            <person name="Ishii H."/>
            <person name="Satoh N."/>
            <person name="Nishiyama T."/>
            <person name="Hasebe M."/>
            <person name="Maruyama T."/>
            <person name="Minagawa J."/>
            <person name="Obokata J."/>
            <person name="Shigenobu S."/>
        </authorList>
    </citation>
    <scope>NUCLEOTIDE SEQUENCE [LARGE SCALE GENOMIC DNA]</scope>
</reference>
<dbReference type="Proteomes" id="UP000735302">
    <property type="component" value="Unassembled WGS sequence"/>
</dbReference>
<keyword evidence="2" id="KW-1185">Reference proteome</keyword>